<evidence type="ECO:0000256" key="3">
    <source>
        <dbReference type="ARBA" id="ARBA00022723"/>
    </source>
</evidence>
<dbReference type="EC" id="4.98.1.1" evidence="9 10"/>
<dbReference type="InterPro" id="IPR001015">
    <property type="entry name" value="Ferrochelatase"/>
</dbReference>
<evidence type="ECO:0000256" key="8">
    <source>
        <dbReference type="ARBA" id="ARBA00024536"/>
    </source>
</evidence>
<evidence type="ECO:0000256" key="7">
    <source>
        <dbReference type="ARBA" id="ARBA00023244"/>
    </source>
</evidence>
<protein>
    <recommendedName>
        <fullName evidence="9 10">Ferrochelatase</fullName>
        <ecNumber evidence="9 10">4.98.1.1</ecNumber>
    </recommendedName>
    <alternativeName>
        <fullName evidence="9">Heme synthase</fullName>
    </alternativeName>
    <alternativeName>
        <fullName evidence="9">Protoheme ferro-lyase</fullName>
    </alternativeName>
</protein>
<dbReference type="UniPathway" id="UPA00252">
    <property type="reaction ID" value="UER00325"/>
</dbReference>
<evidence type="ECO:0000256" key="9">
    <source>
        <dbReference type="HAMAP-Rule" id="MF_00323"/>
    </source>
</evidence>
<comment type="subcellular location">
    <subcellularLocation>
        <location evidence="9 10">Cytoplasm</location>
    </subcellularLocation>
</comment>
<dbReference type="GO" id="GO:0005737">
    <property type="term" value="C:cytoplasm"/>
    <property type="evidence" value="ECO:0007669"/>
    <property type="project" value="UniProtKB-SubCell"/>
</dbReference>
<dbReference type="GO" id="GO:0006783">
    <property type="term" value="P:heme biosynthetic process"/>
    <property type="evidence" value="ECO:0007669"/>
    <property type="project" value="UniProtKB-UniRule"/>
</dbReference>
<keyword evidence="2 9" id="KW-0963">Cytoplasm</keyword>
<keyword evidence="4 9" id="KW-0408">Iron</keyword>
<dbReference type="CDD" id="cd00419">
    <property type="entry name" value="Ferrochelatase_C"/>
    <property type="match status" value="1"/>
</dbReference>
<dbReference type="InterPro" id="IPR033659">
    <property type="entry name" value="Ferrochelatase_N"/>
</dbReference>
<dbReference type="GO" id="GO:0004325">
    <property type="term" value="F:ferrochelatase activity"/>
    <property type="evidence" value="ECO:0007669"/>
    <property type="project" value="UniProtKB-UniRule"/>
</dbReference>
<proteinExistence type="inferred from homology"/>
<dbReference type="Gene3D" id="3.40.50.1400">
    <property type="match status" value="2"/>
</dbReference>
<dbReference type="Proteomes" id="UP000254802">
    <property type="component" value="Unassembled WGS sequence"/>
</dbReference>
<dbReference type="InterPro" id="IPR033644">
    <property type="entry name" value="Ferrochelatase_C"/>
</dbReference>
<dbReference type="InterPro" id="IPR019772">
    <property type="entry name" value="Ferrochelatase_AS"/>
</dbReference>
<evidence type="ECO:0000256" key="1">
    <source>
        <dbReference type="ARBA" id="ARBA00007718"/>
    </source>
</evidence>
<dbReference type="Pfam" id="PF00762">
    <property type="entry name" value="Ferrochelatase"/>
    <property type="match status" value="2"/>
</dbReference>
<feature type="binding site" evidence="9">
    <location>
        <position position="194"/>
    </location>
    <ligand>
        <name>Fe(2+)</name>
        <dbReference type="ChEBI" id="CHEBI:29033"/>
    </ligand>
</feature>
<evidence type="ECO:0000313" key="12">
    <source>
        <dbReference type="Proteomes" id="UP000254802"/>
    </source>
</evidence>
<keyword evidence="5 9" id="KW-0350">Heme biosynthesis</keyword>
<evidence type="ECO:0000256" key="6">
    <source>
        <dbReference type="ARBA" id="ARBA00023239"/>
    </source>
</evidence>
<keyword evidence="7 9" id="KW-0627">Porphyrin biosynthesis</keyword>
<name>A0A378MVH9_MANHA</name>
<keyword evidence="6 9" id="KW-0456">Lyase</keyword>
<comment type="catalytic activity">
    <reaction evidence="8">
        <text>Fe-coproporphyrin III + 2 H(+) = coproporphyrin III + Fe(2+)</text>
        <dbReference type="Rhea" id="RHEA:49572"/>
        <dbReference type="ChEBI" id="CHEBI:15378"/>
        <dbReference type="ChEBI" id="CHEBI:29033"/>
        <dbReference type="ChEBI" id="CHEBI:68438"/>
        <dbReference type="ChEBI" id="CHEBI:131725"/>
        <dbReference type="EC" id="4.99.1.9"/>
    </reaction>
    <physiologicalReaction direction="right-to-left" evidence="8">
        <dbReference type="Rhea" id="RHEA:49574"/>
    </physiologicalReaction>
</comment>
<dbReference type="GO" id="GO:0046872">
    <property type="term" value="F:metal ion binding"/>
    <property type="evidence" value="ECO:0007669"/>
    <property type="project" value="UniProtKB-KW"/>
</dbReference>
<dbReference type="PANTHER" id="PTHR11108">
    <property type="entry name" value="FERROCHELATASE"/>
    <property type="match status" value="1"/>
</dbReference>
<dbReference type="AlphaFoldDB" id="A0A378MVH9"/>
<accession>A0A378MVH9</accession>
<dbReference type="SUPFAM" id="SSF53800">
    <property type="entry name" value="Chelatase"/>
    <property type="match status" value="1"/>
</dbReference>
<dbReference type="FunFam" id="3.40.50.1400:FF:000002">
    <property type="entry name" value="Ferrochelatase"/>
    <property type="match status" value="1"/>
</dbReference>
<dbReference type="PROSITE" id="PS00534">
    <property type="entry name" value="FERROCHELATASE"/>
    <property type="match status" value="1"/>
</dbReference>
<comment type="catalytic activity">
    <reaction evidence="9 10">
        <text>heme b + 2 H(+) = protoporphyrin IX + Fe(2+)</text>
        <dbReference type="Rhea" id="RHEA:22584"/>
        <dbReference type="ChEBI" id="CHEBI:15378"/>
        <dbReference type="ChEBI" id="CHEBI:29033"/>
        <dbReference type="ChEBI" id="CHEBI:57306"/>
        <dbReference type="ChEBI" id="CHEBI:60344"/>
        <dbReference type="EC" id="4.98.1.1"/>
    </reaction>
</comment>
<dbReference type="PANTHER" id="PTHR11108:SF1">
    <property type="entry name" value="FERROCHELATASE, MITOCHONDRIAL"/>
    <property type="match status" value="1"/>
</dbReference>
<comment type="similarity">
    <text evidence="1 9 10">Belongs to the ferrochelatase family.</text>
</comment>
<gene>
    <name evidence="9 11" type="primary">hemH</name>
    <name evidence="11" type="ORF">NCTC10638_01425</name>
</gene>
<keyword evidence="3 9" id="KW-0479">Metal-binding</keyword>
<comment type="pathway">
    <text evidence="9 10">Porphyrin-containing compound metabolism; protoheme biosynthesis; protoheme from protoporphyrin-IX: step 1/1.</text>
</comment>
<dbReference type="EMBL" id="UGPN01000002">
    <property type="protein sequence ID" value="STY60231.1"/>
    <property type="molecule type" value="Genomic_DNA"/>
</dbReference>
<dbReference type="HAMAP" id="MF_00323">
    <property type="entry name" value="Ferrochelatase"/>
    <property type="match status" value="1"/>
</dbReference>
<evidence type="ECO:0000256" key="2">
    <source>
        <dbReference type="ARBA" id="ARBA00022490"/>
    </source>
</evidence>
<evidence type="ECO:0000256" key="4">
    <source>
        <dbReference type="ARBA" id="ARBA00023004"/>
    </source>
</evidence>
<organism evidence="11 12">
    <name type="scientific">Mannheimia haemolytica</name>
    <name type="common">Pasteurella haemolytica</name>
    <dbReference type="NCBI Taxonomy" id="75985"/>
    <lineage>
        <taxon>Bacteria</taxon>
        <taxon>Pseudomonadati</taxon>
        <taxon>Pseudomonadota</taxon>
        <taxon>Gammaproteobacteria</taxon>
        <taxon>Pasteurellales</taxon>
        <taxon>Pasteurellaceae</taxon>
        <taxon>Mannheimia</taxon>
    </lineage>
</organism>
<feature type="binding site" evidence="9">
    <location>
        <position position="275"/>
    </location>
    <ligand>
        <name>Fe(2+)</name>
        <dbReference type="ChEBI" id="CHEBI:29033"/>
    </ligand>
</feature>
<reference evidence="11 12" key="1">
    <citation type="submission" date="2018-06" db="EMBL/GenBank/DDBJ databases">
        <authorList>
            <consortium name="Pathogen Informatics"/>
            <person name="Doyle S."/>
        </authorList>
    </citation>
    <scope>NUCLEOTIDE SEQUENCE [LARGE SCALE GENOMIC DNA]</scope>
    <source>
        <strain evidence="11 12">NCTC10638</strain>
    </source>
</reference>
<evidence type="ECO:0000313" key="11">
    <source>
        <dbReference type="EMBL" id="STY60231.1"/>
    </source>
</evidence>
<sequence length="320" mass="36842">MNQPQQIGILLANLGTPDEPTPSAVKRYLKQFLSDPRVIDLPKFKWQAILNCIILPRRSPKVAKLYQSVWSEEGSPLLAISRQQQRAVQRYFDAKGKMWWWNWECLTAIQVLKVRPITSSSRGLSGLLCYRFIRNTVALLPLRCLMRLPTVLKAQRKIVPFDFIHSYHNDPLYIQALANSIDVKPDELLLFSFHGIPKRYETEGDFYAKHCQETAELVAEKLGLPREKWYLSFQSRFGDEEWLQPYTDQTLESFPQKGIKKVAVVCPGFSADCLETLEEITEENRENFEHAGGESYRYIPALNASGDHIKALVKLIEAKI</sequence>
<comment type="function">
    <text evidence="9 10">Catalyzes the ferrous insertion into protoporphyrin IX.</text>
</comment>
<dbReference type="NCBIfam" id="TIGR00109">
    <property type="entry name" value="hemH"/>
    <property type="match status" value="1"/>
</dbReference>
<evidence type="ECO:0000256" key="10">
    <source>
        <dbReference type="RuleBase" id="RU000607"/>
    </source>
</evidence>
<evidence type="ECO:0000256" key="5">
    <source>
        <dbReference type="ARBA" id="ARBA00023133"/>
    </source>
</evidence>
<dbReference type="STRING" id="75985.WC39_11770"/>
<dbReference type="CDD" id="cd03411">
    <property type="entry name" value="Ferrochelatase_N"/>
    <property type="match status" value="1"/>
</dbReference>